<evidence type="ECO:0000313" key="9">
    <source>
        <dbReference type="Proteomes" id="UP000320216"/>
    </source>
</evidence>
<sequence length="756" mass="78575">MDVTADPILSVDVPATTGKWAIKLNDSANAGGNDVAELQHDSSATGHFDFDIASVTGWTGSHTFWVKLYEISAGGSSSTTFSSLTVHSGAAPRAAATANSNQWFPDRLAFDAKFSSGSLDGFDTFHDTNSVTRFVDAQGLEGADGEGTLTIAGSYTSSAQYDATSNVITLLQSHETIAIALPSAAKVEFYPSTGAMQFGDGGTASPVADDGVWSADVGGTGTYAVGIAFAVGGDTAAAKAEAEAAATVKGAGDDDSARQTFWNAYLAKVPAPSDFSIHDVQNLGVTADDVRAMYYQAFVDLEQNVLPVMSESSSHAQIATGKPSLYMGGPQGASASASWDSLLGMQDLVYVDPDVAWDAFDGIMDAVGSDGALDGESLPARKAQTAWVLYQVTGDRQKLADVYAAVKRNLAWEAENPHWNYGGTPASQVDAEFVASLIVDYGYAQQIADALGQTADVAGFKQAQNAELADYEKWFFPADGSTVYQHYLDGSKPDDAGLTMYVTTGLHVPGLSAADVTALQSRFAQDYDLNQQLAGLAQTAIKAPDEMYMVYGLLDHGMVSDADGVINSLTRDIVRTGTFAEVYQQSSGNIDDVPLARSVYPSLFGVANLIDNVWMENGYRADQGGASVLRLPGSTGGITGLTSMGKRLSISLSASDGTATVSGDVVSPSPCTFDIASGQTIAIADAKCVSDPSNGSGSAPGSGTKGSSSSRAGVSADPEGLARTGTDLSGWLTAAVLLLAAGTTTVLVRRRRNRAE</sequence>
<evidence type="ECO:0000256" key="4">
    <source>
        <dbReference type="ARBA" id="ARBA00023088"/>
    </source>
</evidence>
<dbReference type="Gene3D" id="1.50.10.10">
    <property type="match status" value="1"/>
</dbReference>
<dbReference type="KEGG" id="huw:FPZ11_15825"/>
<feature type="transmembrane region" description="Helical" evidence="6">
    <location>
        <begin position="728"/>
        <end position="748"/>
    </location>
</feature>
<keyword evidence="6" id="KW-0812">Transmembrane</keyword>
<evidence type="ECO:0000256" key="2">
    <source>
        <dbReference type="ARBA" id="ARBA00022525"/>
    </source>
</evidence>
<feature type="domain" description="Gram-positive cocci surface proteins LPxTG" evidence="7">
    <location>
        <begin position="721"/>
        <end position="756"/>
    </location>
</feature>
<keyword evidence="9" id="KW-1185">Reference proteome</keyword>
<dbReference type="OrthoDB" id="9781878at2"/>
<dbReference type="RefSeq" id="WP_146322046.1">
    <property type="nucleotide sequence ID" value="NZ_CP042305.1"/>
</dbReference>
<name>A0A5B8M8U8_9MICO</name>
<keyword evidence="3" id="KW-0732">Signal</keyword>
<feature type="region of interest" description="Disordered" evidence="5">
    <location>
        <begin position="692"/>
        <end position="721"/>
    </location>
</feature>
<keyword evidence="2" id="KW-0964">Secreted</keyword>
<evidence type="ECO:0000259" key="7">
    <source>
        <dbReference type="PROSITE" id="PS50847"/>
    </source>
</evidence>
<keyword evidence="4" id="KW-0572">Peptidoglycan-anchor</keyword>
<dbReference type="Proteomes" id="UP000320216">
    <property type="component" value="Chromosome"/>
</dbReference>
<dbReference type="PROSITE" id="PS50847">
    <property type="entry name" value="GRAM_POS_ANCHORING"/>
    <property type="match status" value="1"/>
</dbReference>
<dbReference type="AlphaFoldDB" id="A0A5B8M8U8"/>
<dbReference type="GO" id="GO:0005975">
    <property type="term" value="P:carbohydrate metabolic process"/>
    <property type="evidence" value="ECO:0007669"/>
    <property type="project" value="InterPro"/>
</dbReference>
<proteinExistence type="predicted"/>
<gene>
    <name evidence="8" type="ORF">FPZ11_15825</name>
</gene>
<dbReference type="EMBL" id="CP042305">
    <property type="protein sequence ID" value="QDZ16042.1"/>
    <property type="molecule type" value="Genomic_DNA"/>
</dbReference>
<keyword evidence="6" id="KW-0472">Membrane</keyword>
<dbReference type="InterPro" id="IPR019931">
    <property type="entry name" value="LPXTG_anchor"/>
</dbReference>
<keyword evidence="6" id="KW-1133">Transmembrane helix</keyword>
<dbReference type="InterPro" id="IPR008928">
    <property type="entry name" value="6-hairpin_glycosidase_sf"/>
</dbReference>
<evidence type="ECO:0000256" key="6">
    <source>
        <dbReference type="SAM" id="Phobius"/>
    </source>
</evidence>
<evidence type="ECO:0000256" key="5">
    <source>
        <dbReference type="SAM" id="MobiDB-lite"/>
    </source>
</evidence>
<reference evidence="8 9" key="1">
    <citation type="submission" date="2019-07" db="EMBL/GenBank/DDBJ databases">
        <title>Full genome sequence of Humibacter sp. WJ7-1.</title>
        <authorList>
            <person name="Im W.-T."/>
        </authorList>
    </citation>
    <scope>NUCLEOTIDE SEQUENCE [LARGE SCALE GENOMIC DNA]</scope>
    <source>
        <strain evidence="8 9">WJ7-1</strain>
    </source>
</reference>
<accession>A0A5B8M8U8</accession>
<evidence type="ECO:0000256" key="3">
    <source>
        <dbReference type="ARBA" id="ARBA00022729"/>
    </source>
</evidence>
<protein>
    <recommendedName>
        <fullName evidence="7">Gram-positive cocci surface proteins LPxTG domain-containing protein</fullName>
    </recommendedName>
</protein>
<keyword evidence="1" id="KW-0134">Cell wall</keyword>
<dbReference type="SUPFAM" id="SSF48208">
    <property type="entry name" value="Six-hairpin glycosidases"/>
    <property type="match status" value="1"/>
</dbReference>
<dbReference type="InterPro" id="IPR012341">
    <property type="entry name" value="6hp_glycosidase-like_sf"/>
</dbReference>
<organism evidence="8 9">
    <name type="scientific">Humibacter ginsenosidimutans</name>
    <dbReference type="NCBI Taxonomy" id="2599293"/>
    <lineage>
        <taxon>Bacteria</taxon>
        <taxon>Bacillati</taxon>
        <taxon>Actinomycetota</taxon>
        <taxon>Actinomycetes</taxon>
        <taxon>Micrococcales</taxon>
        <taxon>Microbacteriaceae</taxon>
        <taxon>Humibacter</taxon>
    </lineage>
</organism>
<evidence type="ECO:0000256" key="1">
    <source>
        <dbReference type="ARBA" id="ARBA00022512"/>
    </source>
</evidence>
<evidence type="ECO:0000313" key="8">
    <source>
        <dbReference type="EMBL" id="QDZ16042.1"/>
    </source>
</evidence>